<evidence type="ECO:0000313" key="9">
    <source>
        <dbReference type="Proteomes" id="UP001620645"/>
    </source>
</evidence>
<evidence type="ECO:0000313" key="8">
    <source>
        <dbReference type="EMBL" id="KAL3079842.1"/>
    </source>
</evidence>
<keyword evidence="5 7" id="KW-0472">Membrane</keyword>
<feature type="coiled-coil region" evidence="6">
    <location>
        <begin position="15"/>
        <end position="109"/>
    </location>
</feature>
<evidence type="ECO:0000256" key="1">
    <source>
        <dbReference type="ARBA" id="ARBA00004370"/>
    </source>
</evidence>
<comment type="similarity">
    <text evidence="2">Belongs to the UPF0057 (PMP3) family.</text>
</comment>
<keyword evidence="6" id="KW-0175">Coiled coil</keyword>
<dbReference type="Proteomes" id="UP001620645">
    <property type="component" value="Unassembled WGS sequence"/>
</dbReference>
<dbReference type="AlphaFoldDB" id="A0ABD2IL13"/>
<comment type="caution">
    <text evidence="8">The sequence shown here is derived from an EMBL/GenBank/DDBJ whole genome shotgun (WGS) entry which is preliminary data.</text>
</comment>
<proteinExistence type="inferred from homology"/>
<name>A0ABD2IL13_HETSC</name>
<evidence type="ECO:0000256" key="3">
    <source>
        <dbReference type="ARBA" id="ARBA00022692"/>
    </source>
</evidence>
<comment type="subcellular location">
    <subcellularLocation>
        <location evidence="1">Membrane</location>
    </subcellularLocation>
</comment>
<evidence type="ECO:0000256" key="6">
    <source>
        <dbReference type="SAM" id="Coils"/>
    </source>
</evidence>
<keyword evidence="9" id="KW-1185">Reference proteome</keyword>
<dbReference type="InterPro" id="IPR000612">
    <property type="entry name" value="PMP3"/>
</dbReference>
<protein>
    <submittedName>
        <fullName evidence="8">Uncharacterized protein</fullName>
    </submittedName>
</protein>
<evidence type="ECO:0000256" key="5">
    <source>
        <dbReference type="ARBA" id="ARBA00023136"/>
    </source>
</evidence>
<sequence length="176" mass="20100">MALQNGIQDDEVAPMLLQLGQLQNLQQELEQSEQIRLELEQRNRESNRLAQNEIATLRRALVEQSIELQDQSKQLQDQSKQLKDQSNELRKQQNIIASLLAENDSLQNTLHIFLLFISFVAPPVAVAMKANSRRMSHAETASALIRCTFLCFVLWFPAVIFAIGFVGVKEEKKKQL</sequence>
<evidence type="ECO:0000256" key="7">
    <source>
        <dbReference type="SAM" id="Phobius"/>
    </source>
</evidence>
<feature type="transmembrane region" description="Helical" evidence="7">
    <location>
        <begin position="110"/>
        <end position="131"/>
    </location>
</feature>
<organism evidence="8 9">
    <name type="scientific">Heterodera schachtii</name>
    <name type="common">Sugarbeet cyst nematode worm</name>
    <name type="synonym">Tylenchus schachtii</name>
    <dbReference type="NCBI Taxonomy" id="97005"/>
    <lineage>
        <taxon>Eukaryota</taxon>
        <taxon>Metazoa</taxon>
        <taxon>Ecdysozoa</taxon>
        <taxon>Nematoda</taxon>
        <taxon>Chromadorea</taxon>
        <taxon>Rhabditida</taxon>
        <taxon>Tylenchina</taxon>
        <taxon>Tylenchomorpha</taxon>
        <taxon>Tylenchoidea</taxon>
        <taxon>Heteroderidae</taxon>
        <taxon>Heteroderinae</taxon>
        <taxon>Heterodera</taxon>
    </lineage>
</organism>
<dbReference type="EMBL" id="JBICCN010000300">
    <property type="protein sequence ID" value="KAL3079842.1"/>
    <property type="molecule type" value="Genomic_DNA"/>
</dbReference>
<evidence type="ECO:0000256" key="2">
    <source>
        <dbReference type="ARBA" id="ARBA00009530"/>
    </source>
</evidence>
<gene>
    <name evidence="8" type="ORF">niasHS_014124</name>
</gene>
<feature type="transmembrane region" description="Helical" evidence="7">
    <location>
        <begin position="143"/>
        <end position="168"/>
    </location>
</feature>
<dbReference type="GO" id="GO:0016020">
    <property type="term" value="C:membrane"/>
    <property type="evidence" value="ECO:0007669"/>
    <property type="project" value="UniProtKB-SubCell"/>
</dbReference>
<keyword evidence="3 7" id="KW-0812">Transmembrane</keyword>
<keyword evidence="4 7" id="KW-1133">Transmembrane helix</keyword>
<reference evidence="8 9" key="1">
    <citation type="submission" date="2024-10" db="EMBL/GenBank/DDBJ databases">
        <authorList>
            <person name="Kim D."/>
        </authorList>
    </citation>
    <scope>NUCLEOTIDE SEQUENCE [LARGE SCALE GENOMIC DNA]</scope>
    <source>
        <strain evidence="8">Taebaek</strain>
    </source>
</reference>
<accession>A0ABD2IL13</accession>
<evidence type="ECO:0000256" key="4">
    <source>
        <dbReference type="ARBA" id="ARBA00022989"/>
    </source>
</evidence>
<dbReference type="Pfam" id="PF01679">
    <property type="entry name" value="Pmp3"/>
    <property type="match status" value="1"/>
</dbReference>